<accession>A0AAN8K4Y9</accession>
<dbReference type="Proteomes" id="UP001347796">
    <property type="component" value="Unassembled WGS sequence"/>
</dbReference>
<proteinExistence type="inferred from homology"/>
<organism evidence="5 6">
    <name type="scientific">Patella caerulea</name>
    <name type="common">Rayed Mediterranean limpet</name>
    <dbReference type="NCBI Taxonomy" id="87958"/>
    <lineage>
        <taxon>Eukaryota</taxon>
        <taxon>Metazoa</taxon>
        <taxon>Spiralia</taxon>
        <taxon>Lophotrochozoa</taxon>
        <taxon>Mollusca</taxon>
        <taxon>Gastropoda</taxon>
        <taxon>Patellogastropoda</taxon>
        <taxon>Patelloidea</taxon>
        <taxon>Patellidae</taxon>
        <taxon>Patella</taxon>
    </lineage>
</organism>
<protein>
    <recommendedName>
        <fullName evidence="7">Akirin</fullName>
    </recommendedName>
</protein>
<evidence type="ECO:0008006" key="7">
    <source>
        <dbReference type="Google" id="ProtNLM"/>
    </source>
</evidence>
<dbReference type="CDD" id="cd22240">
    <property type="entry name" value="akirin"/>
    <property type="match status" value="1"/>
</dbReference>
<feature type="region of interest" description="Disordered" evidence="4">
    <location>
        <begin position="74"/>
        <end position="115"/>
    </location>
</feature>
<comment type="similarity">
    <text evidence="2">Belongs to the akirin family.</text>
</comment>
<gene>
    <name evidence="5" type="ORF">SNE40_005623</name>
</gene>
<name>A0AAN8K4Y9_PATCE</name>
<dbReference type="GO" id="GO:0000785">
    <property type="term" value="C:chromatin"/>
    <property type="evidence" value="ECO:0007669"/>
    <property type="project" value="TreeGrafter"/>
</dbReference>
<dbReference type="GO" id="GO:0005634">
    <property type="term" value="C:nucleus"/>
    <property type="evidence" value="ECO:0007669"/>
    <property type="project" value="UniProtKB-SubCell"/>
</dbReference>
<dbReference type="GO" id="GO:0045944">
    <property type="term" value="P:positive regulation of transcription by RNA polymerase II"/>
    <property type="evidence" value="ECO:0007669"/>
    <property type="project" value="TreeGrafter"/>
</dbReference>
<sequence length="188" mass="21122">MACGATMKRSHEFDPLHSPSQGTPKRRRCMPMTLSPSTPPTKTPKRSAFTEASPKLTSEQIAARISMEIKRMQRRRQLHYQGGGSPPHCSFSTENTHISGMDSPPSSSQSSTSLFSALSPSKKDIPLFTFRQVSMICDRMIKDREEQIQGEYDGVLSSKLAEQYEAFLKFNHDQLQKRFGDAPMSYVS</sequence>
<comment type="subcellular location">
    <subcellularLocation>
        <location evidence="1">Nucleus</location>
    </subcellularLocation>
</comment>
<feature type="compositionally biased region" description="Low complexity" evidence="4">
    <location>
        <begin position="99"/>
        <end position="115"/>
    </location>
</feature>
<feature type="region of interest" description="Disordered" evidence="4">
    <location>
        <begin position="1"/>
        <end position="57"/>
    </location>
</feature>
<dbReference type="InterPro" id="IPR024132">
    <property type="entry name" value="Akirin"/>
</dbReference>
<evidence type="ECO:0000313" key="5">
    <source>
        <dbReference type="EMBL" id="KAK6187644.1"/>
    </source>
</evidence>
<reference evidence="5 6" key="1">
    <citation type="submission" date="2024-01" db="EMBL/GenBank/DDBJ databases">
        <title>The genome of the rayed Mediterranean limpet Patella caerulea (Linnaeus, 1758).</title>
        <authorList>
            <person name="Anh-Thu Weber A."/>
            <person name="Halstead-Nussloch G."/>
        </authorList>
    </citation>
    <scope>NUCLEOTIDE SEQUENCE [LARGE SCALE GENOMIC DNA]</scope>
    <source>
        <strain evidence="5">AATW-2023a</strain>
        <tissue evidence="5">Whole specimen</tissue>
    </source>
</reference>
<comment type="caution">
    <text evidence="5">The sequence shown here is derived from an EMBL/GenBank/DDBJ whole genome shotgun (WGS) entry which is preliminary data.</text>
</comment>
<evidence type="ECO:0000256" key="4">
    <source>
        <dbReference type="SAM" id="MobiDB-lite"/>
    </source>
</evidence>
<dbReference type="AlphaFoldDB" id="A0AAN8K4Y9"/>
<dbReference type="PANTHER" id="PTHR13293">
    <property type="entry name" value="AKIRIN-RELATED"/>
    <property type="match status" value="1"/>
</dbReference>
<evidence type="ECO:0000256" key="1">
    <source>
        <dbReference type="ARBA" id="ARBA00004123"/>
    </source>
</evidence>
<keyword evidence="3" id="KW-0539">Nucleus</keyword>
<dbReference type="GO" id="GO:0003712">
    <property type="term" value="F:transcription coregulator activity"/>
    <property type="evidence" value="ECO:0007669"/>
    <property type="project" value="TreeGrafter"/>
</dbReference>
<evidence type="ECO:0000256" key="3">
    <source>
        <dbReference type="ARBA" id="ARBA00023242"/>
    </source>
</evidence>
<dbReference type="GO" id="GO:0045089">
    <property type="term" value="P:positive regulation of innate immune response"/>
    <property type="evidence" value="ECO:0007669"/>
    <property type="project" value="TreeGrafter"/>
</dbReference>
<dbReference type="EMBL" id="JAZGQO010000004">
    <property type="protein sequence ID" value="KAK6187644.1"/>
    <property type="molecule type" value="Genomic_DNA"/>
</dbReference>
<evidence type="ECO:0000256" key="2">
    <source>
        <dbReference type="ARBA" id="ARBA00005625"/>
    </source>
</evidence>
<keyword evidence="6" id="KW-1185">Reference proteome</keyword>
<dbReference type="PANTHER" id="PTHR13293:SF6">
    <property type="entry name" value="AKIRIN-RELATED"/>
    <property type="match status" value="1"/>
</dbReference>
<evidence type="ECO:0000313" key="6">
    <source>
        <dbReference type="Proteomes" id="UP001347796"/>
    </source>
</evidence>